<accession>A0A1I3PNK0</accession>
<feature type="transmembrane region" description="Helical" evidence="4">
    <location>
        <begin position="409"/>
        <end position="429"/>
    </location>
</feature>
<dbReference type="SUPFAM" id="SSF103473">
    <property type="entry name" value="MFS general substrate transporter"/>
    <property type="match status" value="1"/>
</dbReference>
<dbReference type="InterPro" id="IPR036259">
    <property type="entry name" value="MFS_trans_sf"/>
</dbReference>
<dbReference type="PROSITE" id="PS50850">
    <property type="entry name" value="MFS"/>
    <property type="match status" value="1"/>
</dbReference>
<dbReference type="OrthoDB" id="9796632at2"/>
<feature type="transmembrane region" description="Helical" evidence="4">
    <location>
        <begin position="178"/>
        <end position="200"/>
    </location>
</feature>
<dbReference type="GO" id="GO:0022857">
    <property type="term" value="F:transmembrane transporter activity"/>
    <property type="evidence" value="ECO:0007669"/>
    <property type="project" value="InterPro"/>
</dbReference>
<protein>
    <submittedName>
        <fullName evidence="6">Sugar phosphate permease</fullName>
    </submittedName>
</protein>
<feature type="transmembrane region" description="Helical" evidence="4">
    <location>
        <begin position="341"/>
        <end position="365"/>
    </location>
</feature>
<feature type="transmembrane region" description="Helical" evidence="4">
    <location>
        <begin position="115"/>
        <end position="138"/>
    </location>
</feature>
<evidence type="ECO:0000313" key="7">
    <source>
        <dbReference type="Proteomes" id="UP000199377"/>
    </source>
</evidence>
<dbReference type="STRING" id="1114924.SAMN05216258_11915"/>
<keyword evidence="7" id="KW-1185">Reference proteome</keyword>
<feature type="transmembrane region" description="Helical" evidence="4">
    <location>
        <begin position="377"/>
        <end position="397"/>
    </location>
</feature>
<dbReference type="InterPro" id="IPR050327">
    <property type="entry name" value="Proton-linked_MCT"/>
</dbReference>
<evidence type="ECO:0000259" key="5">
    <source>
        <dbReference type="PROSITE" id="PS50850"/>
    </source>
</evidence>
<proteinExistence type="predicted"/>
<evidence type="ECO:0000256" key="4">
    <source>
        <dbReference type="SAM" id="Phobius"/>
    </source>
</evidence>
<sequence length="448" mass="47466">MTVAPPPSAAAAARRRPRLYYGWIVVGVAFVTMGVAVTARTGFGLLFPQVIEEFGWNSGVTSGAFSVGFLASTAFLPIVGWMMTRWGPRGTIPVGAAMVALGYVAATQVSTPFELYVALGLLAVNGSMAMSYISHSIFLPNWFVRNRGLAIGLAFAGVGVASVVLLPAMQWLIETEGWRTACLAVAAITAVAIIPLNLAFQRTRPEDMGLLPDGETAPEPGDAPRAAVDPVVDRAWAETDWTLRLAIRTSRFWWVASGYFCGLFIWYAIQVHQTRFLVDQGFDAGVAALALGMVAFFGIAGQIGVGALSDRWGREVGWTVAGVGYVIASVCLLLLDQAPSAALMWTMVVFQGLLGNGVAAIFGAIPAEIFQGRRFPTILTAISLVANMGAAAGVWLMGVIRDQTGGYAAGFWLCLALSVACIGCIWAAAPRKVRLVSRQAARRAAQAA</sequence>
<name>A0A1I3PNK0_9RHOB</name>
<dbReference type="Proteomes" id="UP000199377">
    <property type="component" value="Unassembled WGS sequence"/>
</dbReference>
<feature type="transmembrane region" description="Helical" evidence="4">
    <location>
        <begin position="63"/>
        <end position="83"/>
    </location>
</feature>
<evidence type="ECO:0000256" key="3">
    <source>
        <dbReference type="ARBA" id="ARBA00023136"/>
    </source>
</evidence>
<dbReference type="InterPro" id="IPR011701">
    <property type="entry name" value="MFS"/>
</dbReference>
<evidence type="ECO:0000256" key="1">
    <source>
        <dbReference type="ARBA" id="ARBA00022692"/>
    </source>
</evidence>
<dbReference type="Pfam" id="PF07690">
    <property type="entry name" value="MFS_1"/>
    <property type="match status" value="1"/>
</dbReference>
<dbReference type="PANTHER" id="PTHR11360:SF284">
    <property type="entry name" value="EG:103B4.3 PROTEIN-RELATED"/>
    <property type="match status" value="1"/>
</dbReference>
<feature type="transmembrane region" description="Helical" evidence="4">
    <location>
        <begin position="289"/>
        <end position="309"/>
    </location>
</feature>
<keyword evidence="3 4" id="KW-0472">Membrane</keyword>
<gene>
    <name evidence="6" type="ORF">SAMN05216258_11915</name>
</gene>
<dbReference type="RefSeq" id="WP_092865972.1">
    <property type="nucleotide sequence ID" value="NZ_FOQH01000019.1"/>
</dbReference>
<feature type="transmembrane region" description="Helical" evidence="4">
    <location>
        <begin position="316"/>
        <end position="335"/>
    </location>
</feature>
<dbReference type="Gene3D" id="1.20.1250.20">
    <property type="entry name" value="MFS general substrate transporter like domains"/>
    <property type="match status" value="2"/>
</dbReference>
<dbReference type="CDD" id="cd17355">
    <property type="entry name" value="MFS_YcxA_like"/>
    <property type="match status" value="1"/>
</dbReference>
<dbReference type="PANTHER" id="PTHR11360">
    <property type="entry name" value="MONOCARBOXYLATE TRANSPORTER"/>
    <property type="match status" value="1"/>
</dbReference>
<feature type="transmembrane region" description="Helical" evidence="4">
    <location>
        <begin position="150"/>
        <end position="172"/>
    </location>
</feature>
<keyword evidence="1 4" id="KW-0812">Transmembrane</keyword>
<evidence type="ECO:0000313" key="6">
    <source>
        <dbReference type="EMBL" id="SFJ23344.1"/>
    </source>
</evidence>
<feature type="domain" description="Major facilitator superfamily (MFS) profile" evidence="5">
    <location>
        <begin position="22"/>
        <end position="433"/>
    </location>
</feature>
<keyword evidence="2 4" id="KW-1133">Transmembrane helix</keyword>
<feature type="transmembrane region" description="Helical" evidence="4">
    <location>
        <begin position="20"/>
        <end position="43"/>
    </location>
</feature>
<feature type="transmembrane region" description="Helical" evidence="4">
    <location>
        <begin position="252"/>
        <end position="269"/>
    </location>
</feature>
<feature type="transmembrane region" description="Helical" evidence="4">
    <location>
        <begin position="90"/>
        <end position="109"/>
    </location>
</feature>
<evidence type="ECO:0000256" key="2">
    <source>
        <dbReference type="ARBA" id="ARBA00022989"/>
    </source>
</evidence>
<dbReference type="EMBL" id="FOQH01000019">
    <property type="protein sequence ID" value="SFJ23344.1"/>
    <property type="molecule type" value="Genomic_DNA"/>
</dbReference>
<dbReference type="AlphaFoldDB" id="A0A1I3PNK0"/>
<organism evidence="6 7">
    <name type="scientific">Albimonas pacifica</name>
    <dbReference type="NCBI Taxonomy" id="1114924"/>
    <lineage>
        <taxon>Bacteria</taxon>
        <taxon>Pseudomonadati</taxon>
        <taxon>Pseudomonadota</taxon>
        <taxon>Alphaproteobacteria</taxon>
        <taxon>Rhodobacterales</taxon>
        <taxon>Paracoccaceae</taxon>
        <taxon>Albimonas</taxon>
    </lineage>
</organism>
<dbReference type="InterPro" id="IPR020846">
    <property type="entry name" value="MFS_dom"/>
</dbReference>
<reference evidence="6 7" key="1">
    <citation type="submission" date="2016-10" db="EMBL/GenBank/DDBJ databases">
        <authorList>
            <person name="de Groot N.N."/>
        </authorList>
    </citation>
    <scope>NUCLEOTIDE SEQUENCE [LARGE SCALE GENOMIC DNA]</scope>
    <source>
        <strain evidence="6 7">CGMCC 1.11030</strain>
    </source>
</reference>